<feature type="compositionally biased region" description="Polar residues" evidence="1">
    <location>
        <begin position="36"/>
        <end position="52"/>
    </location>
</feature>
<protein>
    <submittedName>
        <fullName evidence="2">Uncharacterized protein</fullName>
    </submittedName>
</protein>
<feature type="compositionally biased region" description="Low complexity" evidence="1">
    <location>
        <begin position="302"/>
        <end position="328"/>
    </location>
</feature>
<feature type="region of interest" description="Disordered" evidence="1">
    <location>
        <begin position="279"/>
        <end position="462"/>
    </location>
</feature>
<feature type="compositionally biased region" description="Basic and acidic residues" evidence="1">
    <location>
        <begin position="104"/>
        <end position="113"/>
    </location>
</feature>
<feature type="compositionally biased region" description="Polar residues" evidence="1">
    <location>
        <begin position="335"/>
        <end position="364"/>
    </location>
</feature>
<accession>A0A0F7SSR3</accession>
<dbReference type="AlphaFoldDB" id="A0A0F7SSR3"/>
<reference evidence="2" key="1">
    <citation type="submission" date="2014-08" db="EMBL/GenBank/DDBJ databases">
        <authorList>
            <person name="Sharma Rahul"/>
            <person name="Thines Marco"/>
        </authorList>
    </citation>
    <scope>NUCLEOTIDE SEQUENCE</scope>
</reference>
<feature type="compositionally biased region" description="Polar residues" evidence="1">
    <location>
        <begin position="401"/>
        <end position="421"/>
    </location>
</feature>
<proteinExistence type="predicted"/>
<feature type="compositionally biased region" description="Polar residues" evidence="1">
    <location>
        <begin position="284"/>
        <end position="295"/>
    </location>
</feature>
<feature type="region of interest" description="Disordered" evidence="1">
    <location>
        <begin position="26"/>
        <end position="56"/>
    </location>
</feature>
<evidence type="ECO:0000256" key="1">
    <source>
        <dbReference type="SAM" id="MobiDB-lite"/>
    </source>
</evidence>
<feature type="region of interest" description="Disordered" evidence="1">
    <location>
        <begin position="75"/>
        <end position="115"/>
    </location>
</feature>
<feature type="region of interest" description="Disordered" evidence="1">
    <location>
        <begin position="131"/>
        <end position="162"/>
    </location>
</feature>
<name>A0A0F7SSR3_PHARH</name>
<evidence type="ECO:0000313" key="2">
    <source>
        <dbReference type="EMBL" id="CED83098.1"/>
    </source>
</evidence>
<sequence>MNFPHPVLSDEHLPFPLVPLIPSSSGSGSLIAFNGQHPTSPESTSTNLTSRSLKPEAEDFDKMLDMLGIADDTADRKRFTQKKEDVSGSPSKDATAGKVNGNVVKEDNTREGRNSGVSLSLELEDHFSQMCPPAEDSKVQTRFVRHPSASSTSSSQYLTTSSEPVRLTSYNSTYPSYPVSFGSSAGPTSYHRPHSVASDVPSLDENIFSRSYSSPRSITSRRERHQSTSSKLPSYRPPKSSSTQMALVLQPEMRESDEARPSLPTYLQSPMQEVFFKNKVPASGNPSEPIVNSNPLAPPDLPSLEPTLPSTQLSSTSSSSSSSPSLSSYIEPHQPTRSTHFSTFQAHTESSQTTHNSAYSPPTLSSSRHNNPSSNRLFKPRSISSMTLEGDRPSGRHAARSGSTPRSAKEMPQQTYQSSIRGPSPKRRTSVRSLRYEEREDEYEEEDNEDEDEQAESTEEHQEFLNRPLGLLALSHALAAANEEVGTLRSVVRDVNALVTEQAAVLLTSRYLPNHPHLLHSNPVASPSPSSGDAHLVRETGHRLSAGISKVGRRARRDEDWLSLSKEEIDEFSGADARRVLKAITSPQLGLASTIAFLRHIELRLNPLLEGAPSRSDDDVFSNESFQRMNNVLDRLLLGQRQERS</sequence>
<feature type="compositionally biased region" description="Low complexity" evidence="1">
    <location>
        <begin position="148"/>
        <end position="162"/>
    </location>
</feature>
<dbReference type="EMBL" id="LN483142">
    <property type="protein sequence ID" value="CED83098.1"/>
    <property type="molecule type" value="Genomic_DNA"/>
</dbReference>
<feature type="compositionally biased region" description="Basic and acidic residues" evidence="1">
    <location>
        <begin position="75"/>
        <end position="86"/>
    </location>
</feature>
<feature type="compositionally biased region" description="Low complexity" evidence="1">
    <location>
        <begin position="365"/>
        <end position="376"/>
    </location>
</feature>
<feature type="compositionally biased region" description="Acidic residues" evidence="1">
    <location>
        <begin position="439"/>
        <end position="457"/>
    </location>
</feature>
<feature type="region of interest" description="Disordered" evidence="1">
    <location>
        <begin position="211"/>
        <end position="244"/>
    </location>
</feature>
<organism evidence="2">
    <name type="scientific">Phaffia rhodozyma</name>
    <name type="common">Yeast</name>
    <name type="synonym">Xanthophyllomyces dendrorhous</name>
    <dbReference type="NCBI Taxonomy" id="264483"/>
    <lineage>
        <taxon>Eukaryota</taxon>
        <taxon>Fungi</taxon>
        <taxon>Dikarya</taxon>
        <taxon>Basidiomycota</taxon>
        <taxon>Agaricomycotina</taxon>
        <taxon>Tremellomycetes</taxon>
        <taxon>Cystofilobasidiales</taxon>
        <taxon>Mrakiaceae</taxon>
        <taxon>Phaffia</taxon>
    </lineage>
</organism>